<protein>
    <submittedName>
        <fullName evidence="2">Uncharacterized protein</fullName>
    </submittedName>
</protein>
<organism evidence="2 3">
    <name type="scientific">Nannochloropsis gaditana</name>
    <dbReference type="NCBI Taxonomy" id="72520"/>
    <lineage>
        <taxon>Eukaryota</taxon>
        <taxon>Sar</taxon>
        <taxon>Stramenopiles</taxon>
        <taxon>Ochrophyta</taxon>
        <taxon>Eustigmatophyceae</taxon>
        <taxon>Eustigmatales</taxon>
        <taxon>Monodopsidaceae</taxon>
        <taxon>Nannochloropsis</taxon>
    </lineage>
</organism>
<feature type="compositionally biased region" description="Basic and acidic residues" evidence="1">
    <location>
        <begin position="1"/>
        <end position="11"/>
    </location>
</feature>
<dbReference type="AlphaFoldDB" id="W7TTV8"/>
<keyword evidence="3" id="KW-1185">Reference proteome</keyword>
<accession>W7TTV8</accession>
<dbReference type="Proteomes" id="UP000019335">
    <property type="component" value="Chromosome 1"/>
</dbReference>
<evidence type="ECO:0000313" key="2">
    <source>
        <dbReference type="EMBL" id="EWM30640.1"/>
    </source>
</evidence>
<feature type="compositionally biased region" description="Basic residues" evidence="1">
    <location>
        <begin position="12"/>
        <end position="25"/>
    </location>
</feature>
<evidence type="ECO:0000256" key="1">
    <source>
        <dbReference type="SAM" id="MobiDB-lite"/>
    </source>
</evidence>
<reference evidence="2 3" key="1">
    <citation type="journal article" date="2014" name="Mol. Plant">
        <title>Chromosome Scale Genome Assembly and Transcriptome Profiling of Nannochloropsis gaditana in Nitrogen Depletion.</title>
        <authorList>
            <person name="Corteggiani Carpinelli E."/>
            <person name="Telatin A."/>
            <person name="Vitulo N."/>
            <person name="Forcato C."/>
            <person name="D'Angelo M."/>
            <person name="Schiavon R."/>
            <person name="Vezzi A."/>
            <person name="Giacometti G.M."/>
            <person name="Morosinotto T."/>
            <person name="Valle G."/>
        </authorList>
    </citation>
    <scope>NUCLEOTIDE SEQUENCE [LARGE SCALE GENOMIC DNA]</scope>
    <source>
        <strain evidence="2 3">B-31</strain>
    </source>
</reference>
<feature type="region of interest" description="Disordered" evidence="1">
    <location>
        <begin position="1"/>
        <end position="34"/>
    </location>
</feature>
<gene>
    <name evidence="2" type="ORF">Naga_101995g1</name>
</gene>
<proteinExistence type="predicted"/>
<dbReference type="EMBL" id="AZIL01000011">
    <property type="protein sequence ID" value="EWM30640.1"/>
    <property type="molecule type" value="Genomic_DNA"/>
</dbReference>
<comment type="caution">
    <text evidence="2">The sequence shown here is derived from an EMBL/GenBank/DDBJ whole genome shotgun (WGS) entry which is preliminary data.</text>
</comment>
<evidence type="ECO:0000313" key="3">
    <source>
        <dbReference type="Proteomes" id="UP000019335"/>
    </source>
</evidence>
<name>W7TTV8_9STRA</name>
<sequence>MDINMVKDKKMGMKKMRSRRRRGWERKKEGKKNDVKELWRGKGGKRAGKRRLVNECSKTKGMNEAIVRPRVDTKGAERSGVP</sequence>